<proteinExistence type="predicted"/>
<reference evidence="1" key="1">
    <citation type="journal article" date="2022" name="Int. J. Mol. Sci.">
        <title>Draft Genome of Tanacetum Coccineum: Genomic Comparison of Closely Related Tanacetum-Family Plants.</title>
        <authorList>
            <person name="Yamashiro T."/>
            <person name="Shiraishi A."/>
            <person name="Nakayama K."/>
            <person name="Satake H."/>
        </authorList>
    </citation>
    <scope>NUCLEOTIDE SEQUENCE</scope>
</reference>
<accession>A0ABQ5DVJ9</accession>
<protein>
    <recommendedName>
        <fullName evidence="3">Reverse transcriptase domain-containing protein</fullName>
    </recommendedName>
</protein>
<name>A0ABQ5DVJ9_9ASTR</name>
<reference evidence="1" key="2">
    <citation type="submission" date="2022-01" db="EMBL/GenBank/DDBJ databases">
        <authorList>
            <person name="Yamashiro T."/>
            <person name="Shiraishi A."/>
            <person name="Satake H."/>
            <person name="Nakayama K."/>
        </authorList>
    </citation>
    <scope>NUCLEOTIDE SEQUENCE</scope>
</reference>
<organism evidence="1 2">
    <name type="scientific">Tanacetum coccineum</name>
    <dbReference type="NCBI Taxonomy" id="301880"/>
    <lineage>
        <taxon>Eukaryota</taxon>
        <taxon>Viridiplantae</taxon>
        <taxon>Streptophyta</taxon>
        <taxon>Embryophyta</taxon>
        <taxon>Tracheophyta</taxon>
        <taxon>Spermatophyta</taxon>
        <taxon>Magnoliopsida</taxon>
        <taxon>eudicotyledons</taxon>
        <taxon>Gunneridae</taxon>
        <taxon>Pentapetalae</taxon>
        <taxon>asterids</taxon>
        <taxon>campanulids</taxon>
        <taxon>Asterales</taxon>
        <taxon>Asteraceae</taxon>
        <taxon>Asteroideae</taxon>
        <taxon>Anthemideae</taxon>
        <taxon>Anthemidinae</taxon>
        <taxon>Tanacetum</taxon>
    </lineage>
</organism>
<keyword evidence="2" id="KW-1185">Reference proteome</keyword>
<evidence type="ECO:0000313" key="2">
    <source>
        <dbReference type="Proteomes" id="UP001151760"/>
    </source>
</evidence>
<dbReference type="EMBL" id="BQNB010015629">
    <property type="protein sequence ID" value="GJT42253.1"/>
    <property type="molecule type" value="Genomic_DNA"/>
</dbReference>
<sequence length="259" mass="29765">MKKVIVELPLLTTPRKEETMYVYLAAAEEGMSAILADFLSEAPVGILQEAFFRVPARVQNKDDVEKWTLLRIEHQTEWVPALAWFSSAPVANYVIMEIHMGSCGMHIRASSRPGAKTSKNLKDINHGSMPILSMRNGYLRSAAPVPRKGLDENEDELSFNMDLLQERREVAAIKEAKYKTNMEQYCNQKVRLTSFKPDGYVFWRNEASRVEDQGKLGPKWEGPYQVTEAYQNGFYKLQTMRGKEVPRTWHAINLRKCYL</sequence>
<evidence type="ECO:0008006" key="3">
    <source>
        <dbReference type="Google" id="ProtNLM"/>
    </source>
</evidence>
<dbReference type="Proteomes" id="UP001151760">
    <property type="component" value="Unassembled WGS sequence"/>
</dbReference>
<evidence type="ECO:0000313" key="1">
    <source>
        <dbReference type="EMBL" id="GJT42253.1"/>
    </source>
</evidence>
<gene>
    <name evidence="1" type="ORF">Tco_0950968</name>
</gene>
<comment type="caution">
    <text evidence="1">The sequence shown here is derived from an EMBL/GenBank/DDBJ whole genome shotgun (WGS) entry which is preliminary data.</text>
</comment>